<feature type="non-terminal residue" evidence="1">
    <location>
        <position position="28"/>
    </location>
</feature>
<name>A0A0F8YV19_9ZZZZ</name>
<proteinExistence type="predicted"/>
<reference evidence="1" key="1">
    <citation type="journal article" date="2015" name="Nature">
        <title>Complex archaea that bridge the gap between prokaryotes and eukaryotes.</title>
        <authorList>
            <person name="Spang A."/>
            <person name="Saw J.H."/>
            <person name="Jorgensen S.L."/>
            <person name="Zaremba-Niedzwiedzka K."/>
            <person name="Martijn J."/>
            <person name="Lind A.E."/>
            <person name="van Eijk R."/>
            <person name="Schleper C."/>
            <person name="Guy L."/>
            <person name="Ettema T.J."/>
        </authorList>
    </citation>
    <scope>NUCLEOTIDE SEQUENCE</scope>
</reference>
<comment type="caution">
    <text evidence="1">The sequence shown here is derived from an EMBL/GenBank/DDBJ whole genome shotgun (WGS) entry which is preliminary data.</text>
</comment>
<organism evidence="1">
    <name type="scientific">marine sediment metagenome</name>
    <dbReference type="NCBI Taxonomy" id="412755"/>
    <lineage>
        <taxon>unclassified sequences</taxon>
        <taxon>metagenomes</taxon>
        <taxon>ecological metagenomes</taxon>
    </lineage>
</organism>
<gene>
    <name evidence="1" type="ORF">LCGC14_3049970</name>
</gene>
<evidence type="ECO:0000313" key="1">
    <source>
        <dbReference type="EMBL" id="KKK57889.1"/>
    </source>
</evidence>
<dbReference type="AlphaFoldDB" id="A0A0F8YV19"/>
<dbReference type="EMBL" id="LAZR01064253">
    <property type="protein sequence ID" value="KKK57889.1"/>
    <property type="molecule type" value="Genomic_DNA"/>
</dbReference>
<protein>
    <submittedName>
        <fullName evidence="1">Uncharacterized protein</fullName>
    </submittedName>
</protein>
<accession>A0A0F8YV19</accession>
<sequence>MTIQQPVTLDEVARKMIRNLHRISTSIW</sequence>